<feature type="transmembrane region" description="Helical" evidence="1">
    <location>
        <begin position="136"/>
        <end position="160"/>
    </location>
</feature>
<sequence>MDAITSYIDHMFRSLPPTTEVSRARSELLQMSEDRYRELLAEGVSENEAVGRVITQFGNLDELADDLGIRRELDRAGSEGEGASVEFSHEEAEHFLDVRRRGAWFISAGVFVILLGISQLVFFAEGTAGVDGNTETVPLALLFVCIAGAVALFIVGGVSLSRYDRLEHKELRLEPQVATAYRAQREREQGTFVALLAGGVALIILAVAIPAIFVDATSGPAGNRAVALMLVIIAIGVTILIQAGMRRGALDRLTAEGDYAPEKRRSNSITGRVAGPYWMLAAAVFLGWSFIGDAWDRSWMVWPIAGILFGAVVVTIESFSPDKRKVDGGR</sequence>
<evidence type="ECO:0000313" key="2">
    <source>
        <dbReference type="EMBL" id="MBZ2197191.1"/>
    </source>
</evidence>
<organism evidence="2 3">
    <name type="scientific">Occultella gossypii</name>
    <dbReference type="NCBI Taxonomy" id="2800820"/>
    <lineage>
        <taxon>Bacteria</taxon>
        <taxon>Bacillati</taxon>
        <taxon>Actinomycetota</taxon>
        <taxon>Actinomycetes</taxon>
        <taxon>Micrococcales</taxon>
        <taxon>Ruaniaceae</taxon>
        <taxon>Occultella</taxon>
    </lineage>
</organism>
<comment type="caution">
    <text evidence="2">The sequence shown here is derived from an EMBL/GenBank/DDBJ whole genome shotgun (WGS) entry which is preliminary data.</text>
</comment>
<feature type="transmembrane region" description="Helical" evidence="1">
    <location>
        <begin position="273"/>
        <end position="291"/>
    </location>
</feature>
<dbReference type="Proteomes" id="UP000826651">
    <property type="component" value="Unassembled WGS sequence"/>
</dbReference>
<feature type="transmembrane region" description="Helical" evidence="1">
    <location>
        <begin position="225"/>
        <end position="243"/>
    </location>
</feature>
<feature type="transmembrane region" description="Helical" evidence="1">
    <location>
        <begin position="103"/>
        <end position="124"/>
    </location>
</feature>
<reference evidence="2 3" key="1">
    <citation type="submission" date="2021-04" db="EMBL/GenBank/DDBJ databases">
        <title>Ruania sp. nov., isolated from sandy soil of mangrove forest.</title>
        <authorList>
            <person name="Ge X."/>
            <person name="Huang R."/>
            <person name="Liu W."/>
        </authorList>
    </citation>
    <scope>NUCLEOTIDE SEQUENCE [LARGE SCALE GENOMIC DNA]</scope>
    <source>
        <strain evidence="2 3">N2-46</strain>
    </source>
</reference>
<accession>A0ABS7SA15</accession>
<protein>
    <recommendedName>
        <fullName evidence="4">DUF1700 domain-containing protein</fullName>
    </recommendedName>
</protein>
<evidence type="ECO:0000313" key="3">
    <source>
        <dbReference type="Proteomes" id="UP000826651"/>
    </source>
</evidence>
<gene>
    <name evidence="2" type="ORF">KCQ71_13580</name>
</gene>
<name>A0ABS7SA15_9MICO</name>
<dbReference type="RefSeq" id="WP_223406764.1">
    <property type="nucleotide sequence ID" value="NZ_JAGSHT010000013.1"/>
</dbReference>
<dbReference type="InterPro" id="IPR047928">
    <property type="entry name" value="Perm_prefix_1"/>
</dbReference>
<keyword evidence="3" id="KW-1185">Reference proteome</keyword>
<evidence type="ECO:0000256" key="1">
    <source>
        <dbReference type="SAM" id="Phobius"/>
    </source>
</evidence>
<keyword evidence="1" id="KW-1133">Transmembrane helix</keyword>
<feature type="transmembrane region" description="Helical" evidence="1">
    <location>
        <begin position="297"/>
        <end position="316"/>
    </location>
</feature>
<proteinExistence type="predicted"/>
<evidence type="ECO:0008006" key="4">
    <source>
        <dbReference type="Google" id="ProtNLM"/>
    </source>
</evidence>
<keyword evidence="1" id="KW-0472">Membrane</keyword>
<keyword evidence="1" id="KW-0812">Transmembrane</keyword>
<dbReference type="NCBIfam" id="NF038403">
    <property type="entry name" value="perm_prefix_1"/>
    <property type="match status" value="1"/>
</dbReference>
<dbReference type="EMBL" id="JAGSHT010000013">
    <property type="protein sequence ID" value="MBZ2197191.1"/>
    <property type="molecule type" value="Genomic_DNA"/>
</dbReference>
<feature type="transmembrane region" description="Helical" evidence="1">
    <location>
        <begin position="192"/>
        <end position="213"/>
    </location>
</feature>